<dbReference type="CTD" id="9816323"/>
<organism evidence="1 2">
    <name type="scientific">Caenorhabditis remanei</name>
    <name type="common">Caenorhabditis vulgaris</name>
    <dbReference type="NCBI Taxonomy" id="31234"/>
    <lineage>
        <taxon>Eukaryota</taxon>
        <taxon>Metazoa</taxon>
        <taxon>Ecdysozoa</taxon>
        <taxon>Nematoda</taxon>
        <taxon>Chromadorea</taxon>
        <taxon>Rhabditida</taxon>
        <taxon>Rhabditina</taxon>
        <taxon>Rhabditomorpha</taxon>
        <taxon>Rhabditoidea</taxon>
        <taxon>Rhabditidae</taxon>
        <taxon>Peloderinae</taxon>
        <taxon>Caenorhabditis</taxon>
    </lineage>
</organism>
<evidence type="ECO:0000313" key="1">
    <source>
        <dbReference type="EMBL" id="KAF1750809.1"/>
    </source>
</evidence>
<accession>A0A6A5G8H7</accession>
<gene>
    <name evidence="1" type="ORF">GCK72_017360</name>
</gene>
<evidence type="ECO:0008006" key="3">
    <source>
        <dbReference type="Google" id="ProtNLM"/>
    </source>
</evidence>
<sequence length="177" mass="20535">MERKHLIIEGIHTYLYELFGLSVEYEIESDLEKLPPSLKYINRSAIQLPKNTTGEELELCFAASPNQEYVSITDSDDFELESNSILYGVQHLHMDMNGHCAHHILFNFRGKSLLLSSVILLNSSLVRFLNEWKSNKGFVNLRFFSISLNGNLDDVWIKNRVDIKQSEVALELKWKMR</sequence>
<dbReference type="Proteomes" id="UP000483820">
    <property type="component" value="Chromosome V"/>
</dbReference>
<dbReference type="EMBL" id="WUAV01000005">
    <property type="protein sequence ID" value="KAF1750809.1"/>
    <property type="molecule type" value="Genomic_DNA"/>
</dbReference>
<dbReference type="AlphaFoldDB" id="A0A6A5G8H7"/>
<comment type="caution">
    <text evidence="1">The sequence shown here is derived from an EMBL/GenBank/DDBJ whole genome shotgun (WGS) entry which is preliminary data.</text>
</comment>
<dbReference type="PANTHER" id="PTHR21503">
    <property type="entry name" value="F-BOX-CONTAINING HYPOTHETICAL PROTEIN C.ELEGANS"/>
    <property type="match status" value="1"/>
</dbReference>
<evidence type="ECO:0000313" key="2">
    <source>
        <dbReference type="Proteomes" id="UP000483820"/>
    </source>
</evidence>
<dbReference type="RefSeq" id="XP_003087749.2">
    <property type="nucleotide sequence ID" value="XM_003087701.2"/>
</dbReference>
<protein>
    <recommendedName>
        <fullName evidence="3">F-box associated domain-containing protein</fullName>
    </recommendedName>
</protein>
<dbReference type="PANTHER" id="PTHR21503:SF8">
    <property type="entry name" value="F-BOX ASSOCIATED DOMAIN-CONTAINING PROTEIN-RELATED"/>
    <property type="match status" value="1"/>
</dbReference>
<dbReference type="GeneID" id="9816323"/>
<proteinExistence type="predicted"/>
<name>A0A6A5G8H7_CAERE</name>
<dbReference type="KEGG" id="crq:GCK72_017360"/>
<reference evidence="1 2" key="1">
    <citation type="submission" date="2019-12" db="EMBL/GenBank/DDBJ databases">
        <title>Chromosome-level assembly of the Caenorhabditis remanei genome.</title>
        <authorList>
            <person name="Teterina A.A."/>
            <person name="Willis J.H."/>
            <person name="Phillips P.C."/>
        </authorList>
    </citation>
    <scope>NUCLEOTIDE SEQUENCE [LARGE SCALE GENOMIC DNA]</scope>
    <source>
        <strain evidence="1 2">PX506</strain>
        <tissue evidence="1">Whole organism</tissue>
    </source>
</reference>